<dbReference type="SMART" id="SM00387">
    <property type="entry name" value="HATPase_c"/>
    <property type="match status" value="1"/>
</dbReference>
<dbReference type="SUPFAM" id="SSF47384">
    <property type="entry name" value="Homodimeric domain of signal transducing histidine kinase"/>
    <property type="match status" value="1"/>
</dbReference>
<protein>
    <recommendedName>
        <fullName evidence="2">histidine kinase</fullName>
        <ecNumber evidence="2">2.7.13.3</ecNumber>
    </recommendedName>
</protein>
<feature type="transmembrane region" description="Helical" evidence="9">
    <location>
        <begin position="306"/>
        <end position="326"/>
    </location>
</feature>
<dbReference type="PANTHER" id="PTHR43065:SF10">
    <property type="entry name" value="PEROXIDE STRESS-ACTIVATED HISTIDINE KINASE MAK3"/>
    <property type="match status" value="1"/>
</dbReference>
<dbReference type="Gene3D" id="3.30.565.10">
    <property type="entry name" value="Histidine kinase-like ATPase, C-terminal domain"/>
    <property type="match status" value="1"/>
</dbReference>
<evidence type="ECO:0000256" key="2">
    <source>
        <dbReference type="ARBA" id="ARBA00012438"/>
    </source>
</evidence>
<dbReference type="InterPro" id="IPR036097">
    <property type="entry name" value="HisK_dim/P_sf"/>
</dbReference>
<dbReference type="InterPro" id="IPR003594">
    <property type="entry name" value="HATPase_dom"/>
</dbReference>
<evidence type="ECO:0000256" key="4">
    <source>
        <dbReference type="ARBA" id="ARBA00022679"/>
    </source>
</evidence>
<keyword evidence="3" id="KW-0597">Phosphoprotein</keyword>
<organism evidence="12 14">
    <name type="scientific">Arcobacter ellisii</name>
    <dbReference type="NCBI Taxonomy" id="913109"/>
    <lineage>
        <taxon>Bacteria</taxon>
        <taxon>Pseudomonadati</taxon>
        <taxon>Campylobacterota</taxon>
        <taxon>Epsilonproteobacteria</taxon>
        <taxon>Campylobacterales</taxon>
        <taxon>Arcobacteraceae</taxon>
        <taxon>Arcobacter</taxon>
    </lineage>
</organism>
<dbReference type="GO" id="GO:0000155">
    <property type="term" value="F:phosphorelay sensor kinase activity"/>
    <property type="evidence" value="ECO:0007669"/>
    <property type="project" value="InterPro"/>
</dbReference>
<dbReference type="PRINTS" id="PR00344">
    <property type="entry name" value="BCTRLSENSOR"/>
</dbReference>
<dbReference type="InterPro" id="IPR005467">
    <property type="entry name" value="His_kinase_dom"/>
</dbReference>
<gene>
    <name evidence="11" type="ORF">AELL_0865</name>
    <name evidence="12" type="ORF">CP962_13020</name>
</gene>
<feature type="transmembrane region" description="Helical" evidence="9">
    <location>
        <begin position="277"/>
        <end position="294"/>
    </location>
</feature>
<evidence type="ECO:0000256" key="7">
    <source>
        <dbReference type="ARBA" id="ARBA00022840"/>
    </source>
</evidence>
<dbReference type="OrthoDB" id="9805967at2"/>
<keyword evidence="7" id="KW-0067">ATP-binding</keyword>
<dbReference type="CDD" id="cd00082">
    <property type="entry name" value="HisKA"/>
    <property type="match status" value="1"/>
</dbReference>
<evidence type="ECO:0000313" key="14">
    <source>
        <dbReference type="Proteomes" id="UP000290588"/>
    </source>
</evidence>
<evidence type="ECO:0000259" key="10">
    <source>
        <dbReference type="PROSITE" id="PS50109"/>
    </source>
</evidence>
<dbReference type="Gene3D" id="1.10.287.130">
    <property type="match status" value="1"/>
</dbReference>
<dbReference type="AlphaFoldDB" id="A0A347U6R6"/>
<dbReference type="EMBL" id="CP032097">
    <property type="protein sequence ID" value="AXX94544.1"/>
    <property type="molecule type" value="Genomic_DNA"/>
</dbReference>
<evidence type="ECO:0000313" key="13">
    <source>
        <dbReference type="Proteomes" id="UP000262582"/>
    </source>
</evidence>
<dbReference type="InterPro" id="IPR003661">
    <property type="entry name" value="HisK_dim/P_dom"/>
</dbReference>
<name>A0A347U6R6_9BACT</name>
<dbReference type="Pfam" id="PF07695">
    <property type="entry name" value="7TMR-DISM_7TM"/>
    <property type="match status" value="1"/>
</dbReference>
<dbReference type="GO" id="GO:0005524">
    <property type="term" value="F:ATP binding"/>
    <property type="evidence" value="ECO:0007669"/>
    <property type="project" value="UniProtKB-KW"/>
</dbReference>
<feature type="domain" description="Histidine kinase" evidence="10">
    <location>
        <begin position="355"/>
        <end position="564"/>
    </location>
</feature>
<keyword evidence="9" id="KW-1133">Transmembrane helix</keyword>
<feature type="transmembrane region" description="Helical" evidence="9">
    <location>
        <begin position="193"/>
        <end position="214"/>
    </location>
</feature>
<dbReference type="EC" id="2.7.13.3" evidence="2"/>
<feature type="transmembrane region" description="Helical" evidence="9">
    <location>
        <begin position="133"/>
        <end position="154"/>
    </location>
</feature>
<dbReference type="PROSITE" id="PS50109">
    <property type="entry name" value="HIS_KIN"/>
    <property type="match status" value="1"/>
</dbReference>
<reference evidence="12 14" key="1">
    <citation type="submission" date="2017-09" db="EMBL/GenBank/DDBJ databases">
        <title>Genomics of the genus Arcobacter.</title>
        <authorList>
            <person name="Perez-Cataluna A."/>
            <person name="Figueras M.J."/>
            <person name="Salas-Masso N."/>
        </authorList>
    </citation>
    <scope>NUCLEOTIDE SEQUENCE [LARGE SCALE GENOMIC DNA]</scope>
    <source>
        <strain evidence="12 14">CECT 7837</strain>
    </source>
</reference>
<keyword evidence="6 12" id="KW-0418">Kinase</keyword>
<dbReference type="InterPro" id="IPR036890">
    <property type="entry name" value="HATPase_C_sf"/>
</dbReference>
<feature type="transmembrane region" description="Helical" evidence="9">
    <location>
        <begin position="226"/>
        <end position="246"/>
    </location>
</feature>
<sequence>MKYLLLLILFISNLQAHYFIKDYISEDNINFKEASFTEYKTKKIKEFTIKFKIDLEKLKNRINYLTIVSDKNSLIYTNANYEIINNTMVIKLDSNQKNELFFHYKYEKPKRAEFRWNTITNFEYTYLLKFEGILYGISYGIIFCAFLYYIIIYFSTKMRCFLYYSLMQFFVLLSLIGFVYFSYKPYPDSIPQAIVDFCETLSFLFTLLFTQTILNTKEKIPKVHNFFNFFILLNIFDLVAICIYKYSILYEYLPFYIGFLIPTIAGFIAILKGDKYAIIYTFGWLVVSIFIYIAENRIFPISNIYIIHIGAPLESLIFSFALGYMLKILVKEKNEKEKLLIHKSKLASMGEMINNIAHQWRQPLTHLGFINMNLQLAFEDNPINKKYLNEKIEESNSQLDFMSKTIDNFMDFYKLNKEKELFYISNAVKKALDIMEPIFESHEIEFDFNVIKDKQIYAYENEYSQVILNLLTNSKDAIISRNIKKPKIKIAIDTKNNISKTTISDNAGGIEDKFINMIFEPYFTTKQKGNGIGLYMSKMIIESHFRGKINVVNDKYGVSFSIII</sequence>
<dbReference type="Pfam" id="PF02518">
    <property type="entry name" value="HATPase_c"/>
    <property type="match status" value="1"/>
</dbReference>
<keyword evidence="9" id="KW-0812">Transmembrane</keyword>
<comment type="catalytic activity">
    <reaction evidence="1">
        <text>ATP + protein L-histidine = ADP + protein N-phospho-L-histidine.</text>
        <dbReference type="EC" id="2.7.13.3"/>
    </reaction>
</comment>
<feature type="transmembrane region" description="Helical" evidence="9">
    <location>
        <begin position="252"/>
        <end position="270"/>
    </location>
</feature>
<dbReference type="InterPro" id="IPR011623">
    <property type="entry name" value="7TMR_DISM_rcpt_extracell_dom1"/>
</dbReference>
<keyword evidence="5" id="KW-0547">Nucleotide-binding</keyword>
<evidence type="ECO:0000256" key="6">
    <source>
        <dbReference type="ARBA" id="ARBA00022777"/>
    </source>
</evidence>
<evidence type="ECO:0000256" key="8">
    <source>
        <dbReference type="ARBA" id="ARBA00023012"/>
    </source>
</evidence>
<keyword evidence="9" id="KW-0472">Membrane</keyword>
<evidence type="ECO:0000256" key="5">
    <source>
        <dbReference type="ARBA" id="ARBA00022741"/>
    </source>
</evidence>
<keyword evidence="13" id="KW-1185">Reference proteome</keyword>
<dbReference type="PANTHER" id="PTHR43065">
    <property type="entry name" value="SENSOR HISTIDINE KINASE"/>
    <property type="match status" value="1"/>
</dbReference>
<dbReference type="SUPFAM" id="SSF55874">
    <property type="entry name" value="ATPase domain of HSP90 chaperone/DNA topoisomerase II/histidine kinase"/>
    <property type="match status" value="1"/>
</dbReference>
<evidence type="ECO:0000256" key="9">
    <source>
        <dbReference type="SAM" id="Phobius"/>
    </source>
</evidence>
<reference evidence="11 13" key="2">
    <citation type="submission" date="2018-08" db="EMBL/GenBank/DDBJ databases">
        <title>Complete genome of the Arcobacter ellisii type strain LMG 26155.</title>
        <authorList>
            <person name="Miller W.G."/>
            <person name="Yee E."/>
            <person name="Bono J.L."/>
        </authorList>
    </citation>
    <scope>NUCLEOTIDE SEQUENCE [LARGE SCALE GENOMIC DNA]</scope>
    <source>
        <strain evidence="11 13">LMG 26155</strain>
    </source>
</reference>
<dbReference type="EMBL" id="NXIG01000017">
    <property type="protein sequence ID" value="RXI28860.1"/>
    <property type="molecule type" value="Genomic_DNA"/>
</dbReference>
<dbReference type="KEGG" id="aell:AELL_0865"/>
<keyword evidence="4" id="KW-0808">Transferase</keyword>
<dbReference type="InterPro" id="IPR004358">
    <property type="entry name" value="Sig_transdc_His_kin-like_C"/>
</dbReference>
<keyword evidence="8" id="KW-0902">Two-component regulatory system</keyword>
<evidence type="ECO:0000313" key="11">
    <source>
        <dbReference type="EMBL" id="AXX94544.1"/>
    </source>
</evidence>
<proteinExistence type="predicted"/>
<evidence type="ECO:0000256" key="1">
    <source>
        <dbReference type="ARBA" id="ARBA00000085"/>
    </source>
</evidence>
<dbReference type="RefSeq" id="WP_118916771.1">
    <property type="nucleotide sequence ID" value="NZ_CP032097.1"/>
</dbReference>
<dbReference type="Proteomes" id="UP000290588">
    <property type="component" value="Unassembled WGS sequence"/>
</dbReference>
<feature type="transmembrane region" description="Helical" evidence="9">
    <location>
        <begin position="161"/>
        <end position="181"/>
    </location>
</feature>
<dbReference type="Proteomes" id="UP000262582">
    <property type="component" value="Chromosome"/>
</dbReference>
<evidence type="ECO:0000256" key="3">
    <source>
        <dbReference type="ARBA" id="ARBA00022553"/>
    </source>
</evidence>
<accession>A0A347U6R6</accession>
<evidence type="ECO:0000313" key="12">
    <source>
        <dbReference type="EMBL" id="RXI28860.1"/>
    </source>
</evidence>